<protein>
    <recommendedName>
        <fullName evidence="1">non-specific serine/threonine protein kinase</fullName>
        <ecNumber evidence="1">2.7.11.1</ecNumber>
    </recommendedName>
</protein>
<dbReference type="EC" id="2.7.11.1" evidence="1"/>
<evidence type="ECO:0000256" key="8">
    <source>
        <dbReference type="ARBA" id="ARBA00048679"/>
    </source>
</evidence>
<dbReference type="InterPro" id="IPR018934">
    <property type="entry name" value="RIO_dom"/>
</dbReference>
<comment type="catalytic activity">
    <reaction evidence="8">
        <text>L-seryl-[protein] + ATP = O-phospho-L-seryl-[protein] + ADP + H(+)</text>
        <dbReference type="Rhea" id="RHEA:17989"/>
        <dbReference type="Rhea" id="RHEA-COMP:9863"/>
        <dbReference type="Rhea" id="RHEA-COMP:11604"/>
        <dbReference type="ChEBI" id="CHEBI:15378"/>
        <dbReference type="ChEBI" id="CHEBI:29999"/>
        <dbReference type="ChEBI" id="CHEBI:30616"/>
        <dbReference type="ChEBI" id="CHEBI:83421"/>
        <dbReference type="ChEBI" id="CHEBI:456216"/>
        <dbReference type="EC" id="2.7.11.1"/>
    </reaction>
</comment>
<keyword evidence="2" id="KW-0723">Serine/threonine-protein kinase</keyword>
<gene>
    <name evidence="10" type="ORF">PROFUN_03883</name>
</gene>
<dbReference type="Pfam" id="PF01163">
    <property type="entry name" value="RIO1"/>
    <property type="match status" value="1"/>
</dbReference>
<comment type="caution">
    <text evidence="10">The sequence shown here is derived from an EMBL/GenBank/DDBJ whole genome shotgun (WGS) entry which is preliminary data.</text>
</comment>
<accession>A0A2P6MTN6</accession>
<keyword evidence="4" id="KW-0547">Nucleotide-binding</keyword>
<dbReference type="InParanoid" id="A0A2P6MTN6"/>
<reference evidence="10 11" key="1">
    <citation type="journal article" date="2018" name="Genome Biol. Evol.">
        <title>Multiple Roots of Fruiting Body Formation in Amoebozoa.</title>
        <authorList>
            <person name="Hillmann F."/>
            <person name="Forbes G."/>
            <person name="Novohradska S."/>
            <person name="Ferling I."/>
            <person name="Riege K."/>
            <person name="Groth M."/>
            <person name="Westermann M."/>
            <person name="Marz M."/>
            <person name="Spaller T."/>
            <person name="Winckler T."/>
            <person name="Schaap P."/>
            <person name="Glockner G."/>
        </authorList>
    </citation>
    <scope>NUCLEOTIDE SEQUENCE [LARGE SCALE GENOMIC DNA]</scope>
    <source>
        <strain evidence="10 11">Jena</strain>
    </source>
</reference>
<keyword evidence="11" id="KW-1185">Reference proteome</keyword>
<dbReference type="EMBL" id="MDYQ01000419">
    <property type="protein sequence ID" value="PRP75047.1"/>
    <property type="molecule type" value="Genomic_DNA"/>
</dbReference>
<evidence type="ECO:0000256" key="1">
    <source>
        <dbReference type="ARBA" id="ARBA00012513"/>
    </source>
</evidence>
<evidence type="ECO:0000256" key="3">
    <source>
        <dbReference type="ARBA" id="ARBA00022679"/>
    </source>
</evidence>
<evidence type="ECO:0000256" key="2">
    <source>
        <dbReference type="ARBA" id="ARBA00022527"/>
    </source>
</evidence>
<dbReference type="AlphaFoldDB" id="A0A2P6MTN6"/>
<dbReference type="InterPro" id="IPR011009">
    <property type="entry name" value="Kinase-like_dom_sf"/>
</dbReference>
<dbReference type="OrthoDB" id="5979581at2759"/>
<evidence type="ECO:0000256" key="4">
    <source>
        <dbReference type="ARBA" id="ARBA00022741"/>
    </source>
</evidence>
<keyword evidence="6" id="KW-0067">ATP-binding</keyword>
<evidence type="ECO:0000256" key="6">
    <source>
        <dbReference type="ARBA" id="ARBA00022840"/>
    </source>
</evidence>
<keyword evidence="5" id="KW-0418">Kinase</keyword>
<dbReference type="GO" id="GO:0005524">
    <property type="term" value="F:ATP binding"/>
    <property type="evidence" value="ECO:0007669"/>
    <property type="project" value="UniProtKB-KW"/>
</dbReference>
<proteinExistence type="predicted"/>
<dbReference type="SUPFAM" id="SSF56112">
    <property type="entry name" value="Protein kinase-like (PK-like)"/>
    <property type="match status" value="1"/>
</dbReference>
<dbReference type="Proteomes" id="UP000241769">
    <property type="component" value="Unassembled WGS sequence"/>
</dbReference>
<keyword evidence="3" id="KW-0808">Transferase</keyword>
<evidence type="ECO:0000313" key="11">
    <source>
        <dbReference type="Proteomes" id="UP000241769"/>
    </source>
</evidence>
<sequence length="459" mass="52198">MAHDIAWQETQRNTTLKAHPHAPEYAEAIKEVAFGVLADLNYVEFIWNKYVFMDGGILLYLLLQSSPYQLGFQDQAIHLLPSTMSPFKARPKLQALKTVGQFPILKHGAAKFHYLGQEFSALVTELYGVTICSAWAKLDDASKPQKLAEWIDSLYQQLKLAHKASWYHCDISHKNIIVHNSHPMIIDWGGALEINNNNLVRDVIVFPYQDLLVWHQLTMDREDSTQSPTHNSPALLCSTKPSWKGVTTVSAPDDFIALLFSMRILGRNVVHLKLALIHSNPNWDFHLQHQDDKIQESLRDFRQNILYSVLPAAPVYWVQTATMSSFVEFFFSCTYLGKHRNFKLMQNNFGGKENQRVSSPGEGQLPTPNGLRDTTPKLAPIYLCTCPEGLPYPLLVPQLTYISFTTFFSGLPTGLQSPKISVGQQWLILRTSNRQAPNGNKRQMQETELEEGYCKLLRI</sequence>
<evidence type="ECO:0000256" key="7">
    <source>
        <dbReference type="ARBA" id="ARBA00047899"/>
    </source>
</evidence>
<feature type="domain" description="RIO-type" evidence="9">
    <location>
        <begin position="134"/>
        <end position="198"/>
    </location>
</feature>
<evidence type="ECO:0000256" key="5">
    <source>
        <dbReference type="ARBA" id="ARBA00022777"/>
    </source>
</evidence>
<name>A0A2P6MTN6_9EUKA</name>
<organism evidence="10 11">
    <name type="scientific">Planoprotostelium fungivorum</name>
    <dbReference type="NCBI Taxonomy" id="1890364"/>
    <lineage>
        <taxon>Eukaryota</taxon>
        <taxon>Amoebozoa</taxon>
        <taxon>Evosea</taxon>
        <taxon>Variosea</taxon>
        <taxon>Cavosteliida</taxon>
        <taxon>Cavosteliaceae</taxon>
        <taxon>Planoprotostelium</taxon>
    </lineage>
</organism>
<comment type="catalytic activity">
    <reaction evidence="7">
        <text>L-threonyl-[protein] + ATP = O-phospho-L-threonyl-[protein] + ADP + H(+)</text>
        <dbReference type="Rhea" id="RHEA:46608"/>
        <dbReference type="Rhea" id="RHEA-COMP:11060"/>
        <dbReference type="Rhea" id="RHEA-COMP:11605"/>
        <dbReference type="ChEBI" id="CHEBI:15378"/>
        <dbReference type="ChEBI" id="CHEBI:30013"/>
        <dbReference type="ChEBI" id="CHEBI:30616"/>
        <dbReference type="ChEBI" id="CHEBI:61977"/>
        <dbReference type="ChEBI" id="CHEBI:456216"/>
        <dbReference type="EC" id="2.7.11.1"/>
    </reaction>
</comment>
<evidence type="ECO:0000259" key="9">
    <source>
        <dbReference type="Pfam" id="PF01163"/>
    </source>
</evidence>
<evidence type="ECO:0000313" key="10">
    <source>
        <dbReference type="EMBL" id="PRP75047.1"/>
    </source>
</evidence>
<dbReference type="Gene3D" id="1.10.510.10">
    <property type="entry name" value="Transferase(Phosphotransferase) domain 1"/>
    <property type="match status" value="1"/>
</dbReference>
<dbReference type="GO" id="GO:0004674">
    <property type="term" value="F:protein serine/threonine kinase activity"/>
    <property type="evidence" value="ECO:0007669"/>
    <property type="project" value="UniProtKB-KW"/>
</dbReference>